<comment type="similarity">
    <text evidence="8">Belongs to the anion channel-forming bestrophin (TC 1.A.46) family.</text>
</comment>
<dbReference type="PANTHER" id="PTHR33281">
    <property type="entry name" value="UPF0187 PROTEIN YNEE"/>
    <property type="match status" value="1"/>
</dbReference>
<organism evidence="10 11">
    <name type="scientific">Ohtaekwangia kribbensis</name>
    <dbReference type="NCBI Taxonomy" id="688913"/>
    <lineage>
        <taxon>Bacteria</taxon>
        <taxon>Pseudomonadati</taxon>
        <taxon>Bacteroidota</taxon>
        <taxon>Cytophagia</taxon>
        <taxon>Cytophagales</taxon>
        <taxon>Fulvivirgaceae</taxon>
        <taxon>Ohtaekwangia</taxon>
    </lineage>
</organism>
<evidence type="ECO:0000256" key="6">
    <source>
        <dbReference type="ARBA" id="ARBA00023065"/>
    </source>
</evidence>
<keyword evidence="7 9" id="KW-0472">Membrane</keyword>
<dbReference type="InterPro" id="IPR044669">
    <property type="entry name" value="YneE/VCCN1/2-like"/>
</dbReference>
<dbReference type="EMBL" id="JBHTKA010000007">
    <property type="protein sequence ID" value="MFD1001020.1"/>
    <property type="molecule type" value="Genomic_DNA"/>
</dbReference>
<sequence>MIKYNPKTWMALILHSYSRHVLRTMLPVIIFMMVFTTGVCYVIVSHLKLKPSEFPVTTTVHSLLGIVLGLFLVFRTNSAYDRWWEGRRSWGGVVNSTRNFALKLNAYISKENHEDRDWFAKMIPNFVFAMKEHLRTGVQLTELEDVDGTLLEELKAVKHKPNRISALLYTKVNQLYKENRFTGDQLINLDKELKDFTDLIGACERIKNTPIPYSYSMFIKKFIFIYIFTLPFGFVTTFEYFTIPTVLLVSYVLLSVELIAEEIEDPFGRDINDLPTDELAGKIKDNVREILL</sequence>
<feature type="transmembrane region" description="Helical" evidence="9">
    <location>
        <begin position="21"/>
        <end position="44"/>
    </location>
</feature>
<evidence type="ECO:0000256" key="5">
    <source>
        <dbReference type="ARBA" id="ARBA00022989"/>
    </source>
</evidence>
<reference evidence="11" key="1">
    <citation type="journal article" date="2019" name="Int. J. Syst. Evol. Microbiol.">
        <title>The Global Catalogue of Microorganisms (GCM) 10K type strain sequencing project: providing services to taxonomists for standard genome sequencing and annotation.</title>
        <authorList>
            <consortium name="The Broad Institute Genomics Platform"/>
            <consortium name="The Broad Institute Genome Sequencing Center for Infectious Disease"/>
            <person name="Wu L."/>
            <person name="Ma J."/>
        </authorList>
    </citation>
    <scope>NUCLEOTIDE SEQUENCE [LARGE SCALE GENOMIC DNA]</scope>
    <source>
        <strain evidence="11">CCUG 58938</strain>
    </source>
</reference>
<evidence type="ECO:0000256" key="9">
    <source>
        <dbReference type="SAM" id="Phobius"/>
    </source>
</evidence>
<keyword evidence="2" id="KW-0813">Transport</keyword>
<dbReference type="PANTHER" id="PTHR33281:SF19">
    <property type="entry name" value="VOLTAGE-DEPENDENT ANION CHANNEL-FORMING PROTEIN YNEE"/>
    <property type="match status" value="1"/>
</dbReference>
<keyword evidence="5 9" id="KW-1133">Transmembrane helix</keyword>
<evidence type="ECO:0000313" key="11">
    <source>
        <dbReference type="Proteomes" id="UP001597112"/>
    </source>
</evidence>
<dbReference type="Pfam" id="PF25539">
    <property type="entry name" value="Bestrophin_2"/>
    <property type="match status" value="1"/>
</dbReference>
<dbReference type="RefSeq" id="WP_377580472.1">
    <property type="nucleotide sequence ID" value="NZ_JBHTKA010000007.1"/>
</dbReference>
<keyword evidence="3" id="KW-1003">Cell membrane</keyword>
<feature type="transmembrane region" description="Helical" evidence="9">
    <location>
        <begin position="56"/>
        <end position="74"/>
    </location>
</feature>
<proteinExistence type="inferred from homology"/>
<evidence type="ECO:0000256" key="7">
    <source>
        <dbReference type="ARBA" id="ARBA00023136"/>
    </source>
</evidence>
<keyword evidence="11" id="KW-1185">Reference proteome</keyword>
<evidence type="ECO:0000256" key="3">
    <source>
        <dbReference type="ARBA" id="ARBA00022475"/>
    </source>
</evidence>
<keyword evidence="6" id="KW-0406">Ion transport</keyword>
<accession>A0ABW3K432</accession>
<feature type="transmembrane region" description="Helical" evidence="9">
    <location>
        <begin position="215"/>
        <end position="234"/>
    </location>
</feature>
<keyword evidence="4 9" id="KW-0812">Transmembrane</keyword>
<evidence type="ECO:0000256" key="2">
    <source>
        <dbReference type="ARBA" id="ARBA00022448"/>
    </source>
</evidence>
<gene>
    <name evidence="10" type="ORF">ACFQ21_16960</name>
</gene>
<evidence type="ECO:0000256" key="4">
    <source>
        <dbReference type="ARBA" id="ARBA00022692"/>
    </source>
</evidence>
<evidence type="ECO:0000256" key="8">
    <source>
        <dbReference type="ARBA" id="ARBA00034708"/>
    </source>
</evidence>
<evidence type="ECO:0000313" key="10">
    <source>
        <dbReference type="EMBL" id="MFD1001020.1"/>
    </source>
</evidence>
<name>A0ABW3K432_9BACT</name>
<protein>
    <submittedName>
        <fullName evidence="10">Bestrophin family protein</fullName>
    </submittedName>
</protein>
<dbReference type="Proteomes" id="UP001597112">
    <property type="component" value="Unassembled WGS sequence"/>
</dbReference>
<comment type="subcellular location">
    <subcellularLocation>
        <location evidence="1">Cell membrane</location>
        <topology evidence="1">Multi-pass membrane protein</topology>
    </subcellularLocation>
</comment>
<comment type="caution">
    <text evidence="10">The sequence shown here is derived from an EMBL/GenBank/DDBJ whole genome shotgun (WGS) entry which is preliminary data.</text>
</comment>
<evidence type="ECO:0000256" key="1">
    <source>
        <dbReference type="ARBA" id="ARBA00004651"/>
    </source>
</evidence>